<accession>A0A2D6LPR3</accession>
<feature type="transmembrane region" description="Helical" evidence="1">
    <location>
        <begin position="78"/>
        <end position="103"/>
    </location>
</feature>
<comment type="caution">
    <text evidence="2">The sequence shown here is derived from an EMBL/GenBank/DDBJ whole genome shotgun (WGS) entry which is preliminary data.</text>
</comment>
<evidence type="ECO:0000313" key="3">
    <source>
        <dbReference type="Proteomes" id="UP000226712"/>
    </source>
</evidence>
<evidence type="ECO:0000256" key="1">
    <source>
        <dbReference type="SAM" id="Phobius"/>
    </source>
</evidence>
<evidence type="ECO:0000313" key="2">
    <source>
        <dbReference type="EMBL" id="MAG18180.1"/>
    </source>
</evidence>
<keyword evidence="1" id="KW-0812">Transmembrane</keyword>
<reference evidence="3" key="1">
    <citation type="submission" date="2017-09" db="EMBL/GenBank/DDBJ databases">
        <title>The Reconstruction of 2,631 Draft Metagenome-Assembled Genomes from the Global Oceans.</title>
        <authorList>
            <person name="Tully B.J."/>
            <person name="Graham E.D."/>
            <person name="Heidelberg J.F."/>
        </authorList>
    </citation>
    <scope>NUCLEOTIDE SEQUENCE [LARGE SCALE GENOMIC DNA]</scope>
</reference>
<protein>
    <submittedName>
        <fullName evidence="2">Uncharacterized protein</fullName>
    </submittedName>
</protein>
<proteinExistence type="predicted"/>
<organism evidence="2 3">
    <name type="scientific">Candidatus Iainarchaeum sp</name>
    <dbReference type="NCBI Taxonomy" id="3101447"/>
    <lineage>
        <taxon>Archaea</taxon>
        <taxon>Candidatus Iainarchaeota</taxon>
        <taxon>Candidatus Iainarchaeia</taxon>
        <taxon>Candidatus Iainarchaeales</taxon>
        <taxon>Candidatus Iainarchaeaceae</taxon>
        <taxon>Candidatus Iainarchaeum</taxon>
    </lineage>
</organism>
<feature type="transmembrane region" description="Helical" evidence="1">
    <location>
        <begin position="14"/>
        <end position="32"/>
    </location>
</feature>
<name>A0A2D6LPR3_9ARCH</name>
<dbReference type="EMBL" id="NZBD01000011">
    <property type="protein sequence ID" value="MAG18180.1"/>
    <property type="molecule type" value="Genomic_DNA"/>
</dbReference>
<sequence>MDWKKFFEPNWNKLKYFLIIYIIVQLVSRAFFTDFYTNLAFEGTSNSSIFINLVYWIIKPFSSVLYPLFVSFLYSANFLMQIISSVLDLLDLAWIYVIASFIYSRLKK</sequence>
<gene>
    <name evidence="2" type="ORF">CL944_01765</name>
</gene>
<dbReference type="AlphaFoldDB" id="A0A2D6LPR3"/>
<keyword evidence="1" id="KW-0472">Membrane</keyword>
<dbReference type="Proteomes" id="UP000226712">
    <property type="component" value="Unassembled WGS sequence"/>
</dbReference>
<keyword evidence="1" id="KW-1133">Transmembrane helix</keyword>